<gene>
    <name evidence="2" type="ORF">EZ456_00865</name>
</gene>
<dbReference type="EMBL" id="SJSO01000001">
    <property type="protein sequence ID" value="TCD29599.1"/>
    <property type="molecule type" value="Genomic_DNA"/>
</dbReference>
<dbReference type="AlphaFoldDB" id="A0A4R0Q191"/>
<sequence length="210" mass="23602">MLDLFLIDLIQTGQVTVPNQIVDFDAATSDQAIVLLEAYYQADALTMPHNAPNFDPEAALWAAKYIFSTLQLVLLRDIGEEKLNQLLTDYKGAYTSEAVYSADLMLRFLPDIFRFASGLSPEDPLIYKLKTTARLWPFSSIGIAGINVTVGDKILDHPSLRVAYIDRIMLKKDINRINGEHELKLMKEALGAYQTKLWPGLNLVLNKETI</sequence>
<feature type="domain" description="MoxR-vWA-beta-propeller ternary system" evidence="1">
    <location>
        <begin position="4"/>
        <end position="200"/>
    </location>
</feature>
<evidence type="ECO:0000259" key="1">
    <source>
        <dbReference type="Pfam" id="PF19920"/>
    </source>
</evidence>
<proteinExistence type="predicted"/>
<keyword evidence="3" id="KW-1185">Reference proteome</keyword>
<reference evidence="2 3" key="1">
    <citation type="submission" date="2019-02" db="EMBL/GenBank/DDBJ databases">
        <title>Pedobacter sp. RP-3-21 sp. nov., isolated from Arctic soil.</title>
        <authorList>
            <person name="Dahal R.H."/>
        </authorList>
    </citation>
    <scope>NUCLEOTIDE SEQUENCE [LARGE SCALE GENOMIC DNA]</scope>
    <source>
        <strain evidence="2 3">RP-3-21</strain>
    </source>
</reference>
<dbReference type="InterPro" id="IPR045549">
    <property type="entry name" value="bpX4"/>
</dbReference>
<organism evidence="2 3">
    <name type="scientific">Pedobacter psychrodurus</name>
    <dbReference type="NCBI Taxonomy" id="2530456"/>
    <lineage>
        <taxon>Bacteria</taxon>
        <taxon>Pseudomonadati</taxon>
        <taxon>Bacteroidota</taxon>
        <taxon>Sphingobacteriia</taxon>
        <taxon>Sphingobacteriales</taxon>
        <taxon>Sphingobacteriaceae</taxon>
        <taxon>Pedobacter</taxon>
    </lineage>
</organism>
<evidence type="ECO:0000313" key="2">
    <source>
        <dbReference type="EMBL" id="TCD29599.1"/>
    </source>
</evidence>
<comment type="caution">
    <text evidence="2">The sequence shown here is derived from an EMBL/GenBank/DDBJ whole genome shotgun (WGS) entry which is preliminary data.</text>
</comment>
<name>A0A4R0Q191_9SPHI</name>
<accession>A0A4R0Q191</accession>
<dbReference type="Proteomes" id="UP000293925">
    <property type="component" value="Unassembled WGS sequence"/>
</dbReference>
<dbReference type="Pfam" id="PF19920">
    <property type="entry name" value="bpX4"/>
    <property type="match status" value="1"/>
</dbReference>
<dbReference type="OrthoDB" id="886582at2"/>
<evidence type="ECO:0000313" key="3">
    <source>
        <dbReference type="Proteomes" id="UP000293925"/>
    </source>
</evidence>
<dbReference type="RefSeq" id="WP_131526458.1">
    <property type="nucleotide sequence ID" value="NZ_SJSO01000001.1"/>
</dbReference>
<protein>
    <recommendedName>
        <fullName evidence="1">MoxR-vWA-beta-propeller ternary system domain-containing protein</fullName>
    </recommendedName>
</protein>